<evidence type="ECO:0000313" key="3">
    <source>
        <dbReference type="Proteomes" id="UP000019423"/>
    </source>
</evidence>
<dbReference type="AlphaFoldDB" id="W8ET23"/>
<feature type="chain" id="PRO_5004909970" description="DUF4249 family protein" evidence="1">
    <location>
        <begin position="25"/>
        <end position="320"/>
    </location>
</feature>
<feature type="signal peptide" evidence="1">
    <location>
        <begin position="1"/>
        <end position="24"/>
    </location>
</feature>
<dbReference type="PATRIC" id="fig|1227739.3.peg.366"/>
<evidence type="ECO:0000256" key="1">
    <source>
        <dbReference type="SAM" id="SignalP"/>
    </source>
</evidence>
<dbReference type="HOGENOM" id="CLU_893638_0_0_10"/>
<keyword evidence="3" id="KW-1185">Reference proteome</keyword>
<dbReference type="Proteomes" id="UP000019423">
    <property type="component" value="Chromosome"/>
</dbReference>
<sequence length="320" mass="35116">MSIFIPAMRFRPSSLLLAPLFLTACEPSLQSGPRVEFVGSSRFNPSDRRLTTAGDTIAVKVYAEAENDEAPLKHLVIRARYTPRARPIIYPSLYKEDDSLAFELVYLDTLLAETGQFAFQSVQPARTTAGKETWQYEFTDTKGNRGARSFFLRLGRTDSAAAFHNYTVPLQAPLTGAAGISRRTFLALREGLTLPSFSLRRIPENQRMTDLVYVPGTTIAAPGLATTTDAALKLPWTGRATQIRSTNLTANDFTNAATAAQFTTLFNQSTAFTTATRTGPLTKGQILAFRTPENKDGLILVSDIITTGIRTLVLQVRVAK</sequence>
<evidence type="ECO:0000313" key="2">
    <source>
        <dbReference type="EMBL" id="AHJ95688.1"/>
    </source>
</evidence>
<name>W8ET23_9BACT</name>
<reference evidence="2 3" key="1">
    <citation type="submission" date="2014-01" db="EMBL/GenBank/DDBJ databases">
        <title>Complete genome sequence of ionizing-radiation resistance bacterium Hymenobacter swuensis DY53.</title>
        <authorList>
            <person name="Jung J.-H."/>
            <person name="Jeong S.-W."/>
            <person name="Joe M.-H."/>
            <person name="Cho y.-j."/>
            <person name="Kim M.-K."/>
            <person name="Lim S.-Y."/>
        </authorList>
    </citation>
    <scope>NUCLEOTIDE SEQUENCE [LARGE SCALE GENOMIC DNA]</scope>
    <source>
        <strain evidence="2 3">DY53</strain>
    </source>
</reference>
<dbReference type="EMBL" id="CP007145">
    <property type="protein sequence ID" value="AHJ95688.1"/>
    <property type="molecule type" value="Genomic_DNA"/>
</dbReference>
<proteinExistence type="predicted"/>
<gene>
    <name evidence="2" type="ORF">Hsw_0093</name>
</gene>
<dbReference type="KEGG" id="hsw:Hsw_0093"/>
<keyword evidence="1" id="KW-0732">Signal</keyword>
<protein>
    <recommendedName>
        <fullName evidence="4">DUF4249 family protein</fullName>
    </recommendedName>
</protein>
<evidence type="ECO:0008006" key="4">
    <source>
        <dbReference type="Google" id="ProtNLM"/>
    </source>
</evidence>
<accession>W8ET23</accession>
<organism evidence="2 3">
    <name type="scientific">Hymenobacter swuensis DY53</name>
    <dbReference type="NCBI Taxonomy" id="1227739"/>
    <lineage>
        <taxon>Bacteria</taxon>
        <taxon>Pseudomonadati</taxon>
        <taxon>Bacteroidota</taxon>
        <taxon>Cytophagia</taxon>
        <taxon>Cytophagales</taxon>
        <taxon>Hymenobacteraceae</taxon>
        <taxon>Hymenobacter</taxon>
    </lineage>
</organism>